<dbReference type="SMART" id="SM00110">
    <property type="entry name" value="C1Q"/>
    <property type="match status" value="1"/>
</dbReference>
<evidence type="ECO:0000256" key="2">
    <source>
        <dbReference type="ARBA" id="ARBA00022525"/>
    </source>
</evidence>
<proteinExistence type="predicted"/>
<dbReference type="HOGENOM" id="CLU_001074_8_3_1"/>
<dbReference type="PANTHER" id="PTHR22923:SF116">
    <property type="entry name" value="C1Q DOMAIN-CONTAINING PROTEIN"/>
    <property type="match status" value="1"/>
</dbReference>
<dbReference type="Pfam" id="PF00386">
    <property type="entry name" value="C1q"/>
    <property type="match status" value="1"/>
</dbReference>
<dbReference type="Gene3D" id="2.60.120.40">
    <property type="match status" value="1"/>
</dbReference>
<dbReference type="PANTHER" id="PTHR22923">
    <property type="entry name" value="CEREBELLIN-RELATED"/>
    <property type="match status" value="1"/>
</dbReference>
<dbReference type="InParanoid" id="K1Q1R2"/>
<evidence type="ECO:0000313" key="4">
    <source>
        <dbReference type="EMBL" id="EKC22770.1"/>
    </source>
</evidence>
<name>K1Q1R2_MAGGI</name>
<reference evidence="4" key="1">
    <citation type="journal article" date="2012" name="Nature">
        <title>The oyster genome reveals stress adaptation and complexity of shell formation.</title>
        <authorList>
            <person name="Zhang G."/>
            <person name="Fang X."/>
            <person name="Guo X."/>
            <person name="Li L."/>
            <person name="Luo R."/>
            <person name="Xu F."/>
            <person name="Yang P."/>
            <person name="Zhang L."/>
            <person name="Wang X."/>
            <person name="Qi H."/>
            <person name="Xiong Z."/>
            <person name="Que H."/>
            <person name="Xie Y."/>
            <person name="Holland P.W."/>
            <person name="Paps J."/>
            <person name="Zhu Y."/>
            <person name="Wu F."/>
            <person name="Chen Y."/>
            <person name="Wang J."/>
            <person name="Peng C."/>
            <person name="Meng J."/>
            <person name="Yang L."/>
            <person name="Liu J."/>
            <person name="Wen B."/>
            <person name="Zhang N."/>
            <person name="Huang Z."/>
            <person name="Zhu Q."/>
            <person name="Feng Y."/>
            <person name="Mount A."/>
            <person name="Hedgecock D."/>
            <person name="Xu Z."/>
            <person name="Liu Y."/>
            <person name="Domazet-Loso T."/>
            <person name="Du Y."/>
            <person name="Sun X."/>
            <person name="Zhang S."/>
            <person name="Liu B."/>
            <person name="Cheng P."/>
            <person name="Jiang X."/>
            <person name="Li J."/>
            <person name="Fan D."/>
            <person name="Wang W."/>
            <person name="Fu W."/>
            <person name="Wang T."/>
            <person name="Wang B."/>
            <person name="Zhang J."/>
            <person name="Peng Z."/>
            <person name="Li Y."/>
            <person name="Li N."/>
            <person name="Wang J."/>
            <person name="Chen M."/>
            <person name="He Y."/>
            <person name="Tan F."/>
            <person name="Song X."/>
            <person name="Zheng Q."/>
            <person name="Huang R."/>
            <person name="Yang H."/>
            <person name="Du X."/>
            <person name="Chen L."/>
            <person name="Yang M."/>
            <person name="Gaffney P.M."/>
            <person name="Wang S."/>
            <person name="Luo L."/>
            <person name="She Z."/>
            <person name="Ming Y."/>
            <person name="Huang W."/>
            <person name="Zhang S."/>
            <person name="Huang B."/>
            <person name="Zhang Y."/>
            <person name="Qu T."/>
            <person name="Ni P."/>
            <person name="Miao G."/>
            <person name="Wang J."/>
            <person name="Wang Q."/>
            <person name="Steinberg C.E."/>
            <person name="Wang H."/>
            <person name="Li N."/>
            <person name="Qian L."/>
            <person name="Zhang G."/>
            <person name="Li Y."/>
            <person name="Yang H."/>
            <person name="Liu X."/>
            <person name="Wang J."/>
            <person name="Yin Y."/>
            <person name="Wang J."/>
        </authorList>
    </citation>
    <scope>NUCLEOTIDE SEQUENCE [LARGE SCALE GENOMIC DNA]</scope>
    <source>
        <strain evidence="4">05x7-T-G4-1.051#20</strain>
    </source>
</reference>
<keyword evidence="3" id="KW-0732">Signal</keyword>
<dbReference type="PRINTS" id="PR00007">
    <property type="entry name" value="COMPLEMNTC1Q"/>
</dbReference>
<dbReference type="SUPFAM" id="SSF49842">
    <property type="entry name" value="TNF-like"/>
    <property type="match status" value="1"/>
</dbReference>
<dbReference type="InterPro" id="IPR050822">
    <property type="entry name" value="Cerebellin_Synaptic_Org"/>
</dbReference>
<organism evidence="4">
    <name type="scientific">Magallana gigas</name>
    <name type="common">Pacific oyster</name>
    <name type="synonym">Crassostrea gigas</name>
    <dbReference type="NCBI Taxonomy" id="29159"/>
    <lineage>
        <taxon>Eukaryota</taxon>
        <taxon>Metazoa</taxon>
        <taxon>Spiralia</taxon>
        <taxon>Lophotrochozoa</taxon>
        <taxon>Mollusca</taxon>
        <taxon>Bivalvia</taxon>
        <taxon>Autobranchia</taxon>
        <taxon>Pteriomorphia</taxon>
        <taxon>Ostreida</taxon>
        <taxon>Ostreoidea</taxon>
        <taxon>Ostreidae</taxon>
        <taxon>Magallana</taxon>
    </lineage>
</organism>
<sequence length="126" mass="13899">MYQNQTASPNLTLIFDGSRTNLGNHYNRSSGIFTAPQTRMYVFAWTVFCDAGGQYFLHVVVNNIVCASSNCNANGALWHRSVSGTLVAHIYQGDVVYIRTHPKGSYKGSIVSNSAHRSTFAGWSLF</sequence>
<dbReference type="GO" id="GO:0005576">
    <property type="term" value="C:extracellular region"/>
    <property type="evidence" value="ECO:0007669"/>
    <property type="project" value="UniProtKB-SubCell"/>
</dbReference>
<dbReference type="AlphaFoldDB" id="K1Q1R2"/>
<dbReference type="InterPro" id="IPR008983">
    <property type="entry name" value="Tumour_necrosis_fac-like_dom"/>
</dbReference>
<protein>
    <submittedName>
        <fullName evidence="4">Caprin-2</fullName>
    </submittedName>
</protein>
<dbReference type="InterPro" id="IPR001073">
    <property type="entry name" value="C1q_dom"/>
</dbReference>
<gene>
    <name evidence="4" type="ORF">CGI_10001534</name>
</gene>
<comment type="subcellular location">
    <subcellularLocation>
        <location evidence="1">Secreted</location>
    </subcellularLocation>
</comment>
<evidence type="ECO:0000256" key="3">
    <source>
        <dbReference type="ARBA" id="ARBA00022729"/>
    </source>
</evidence>
<evidence type="ECO:0000256" key="1">
    <source>
        <dbReference type="ARBA" id="ARBA00004613"/>
    </source>
</evidence>
<accession>K1Q1R2</accession>
<dbReference type="EMBL" id="JH819049">
    <property type="protein sequence ID" value="EKC22770.1"/>
    <property type="molecule type" value="Genomic_DNA"/>
</dbReference>
<keyword evidence="2" id="KW-0964">Secreted</keyword>
<dbReference type="PROSITE" id="PS50871">
    <property type="entry name" value="C1Q"/>
    <property type="match status" value="1"/>
</dbReference>